<evidence type="ECO:0000256" key="3">
    <source>
        <dbReference type="SAM" id="MobiDB-lite"/>
    </source>
</evidence>
<feature type="region of interest" description="Disordered" evidence="3">
    <location>
        <begin position="478"/>
        <end position="498"/>
    </location>
</feature>
<evidence type="ECO:0000256" key="2">
    <source>
        <dbReference type="ARBA" id="ARBA00022971"/>
    </source>
</evidence>
<dbReference type="RefSeq" id="WP_055185252.1">
    <property type="nucleotide sequence ID" value="NZ_CYXN01000003.1"/>
</dbReference>
<dbReference type="GO" id="GO:0016740">
    <property type="term" value="F:transferase activity"/>
    <property type="evidence" value="ECO:0007669"/>
    <property type="project" value="UniProtKB-KW"/>
</dbReference>
<evidence type="ECO:0000313" key="6">
    <source>
        <dbReference type="Proteomes" id="UP000095649"/>
    </source>
</evidence>
<dbReference type="AlphaFoldDB" id="A0A173RV75"/>
<feature type="compositionally biased region" description="Polar residues" evidence="3">
    <location>
        <begin position="478"/>
        <end position="488"/>
    </location>
</feature>
<protein>
    <submittedName>
        <fullName evidence="5">DNA strand transferase</fullName>
    </submittedName>
</protein>
<sequence length="498" mass="58093">MALFHFTVTQTKRSKGQSAIASAAYRSGEKLYSEYYGEYSDYTRKRGVICSDILLPPHAPKEYADRQTLWNAVEKAERGKNAQLAYSFEISLQNEFSLEENIALAREFLFREFVSRGMTVDVSFHEKECEDGGTPNPHFHFLCPIRPMEQDGTWGIKQRREYVLDEEGNRIRDANGKYVFNAVPTTDWGSPETLEHWREAWAEMCNAKFAEKGLDVRIDHRSYERQGVDLLPTIHEGATVRAMEKKGIRTEKGEFNRWIKATNAVIKDIRKKISLLFDWITEIKAELAKPQTPDLVSLLNDYYTQRKAGAYSQKGKISNLKEMNETYNYLRANGIYTLEDLESRLQSHRTTVDGLKTTMDSQNARMKAIRSLNDYSATYKSLKPVYDGLQKIKFEKSRAKYKTEHADKLKMFYTTRRKLTEEFPDGKVDMGKLSKEYDTLEQEHETTYAEFKTVREDLQRLWKVKSNIDTAVRFNQRTAEQKLQNQPQIRHKKEDMTR</sequence>
<dbReference type="Proteomes" id="UP000095649">
    <property type="component" value="Unassembled WGS sequence"/>
</dbReference>
<dbReference type="EMBL" id="CYXN01000003">
    <property type="protein sequence ID" value="CUM81469.1"/>
    <property type="molecule type" value="Genomic_DNA"/>
</dbReference>
<accession>A0A173RV75</accession>
<keyword evidence="2" id="KW-0184">Conjugation</keyword>
<dbReference type="OrthoDB" id="1826980at2"/>
<name>A0A173RV75_9FIRM</name>
<dbReference type="Pfam" id="PF03389">
    <property type="entry name" value="MobA_MobL"/>
    <property type="match status" value="1"/>
</dbReference>
<dbReference type="Gene3D" id="3.30.930.30">
    <property type="match status" value="1"/>
</dbReference>
<feature type="domain" description="MobA/MobL protein" evidence="4">
    <location>
        <begin position="17"/>
        <end position="246"/>
    </location>
</feature>
<reference evidence="5 6" key="1">
    <citation type="submission" date="2015-09" db="EMBL/GenBank/DDBJ databases">
        <authorList>
            <consortium name="Pathogen Informatics"/>
        </authorList>
    </citation>
    <scope>NUCLEOTIDE SEQUENCE [LARGE SCALE GENOMIC DNA]</scope>
    <source>
        <strain evidence="5 6">2789STDY5834970</strain>
    </source>
</reference>
<proteinExistence type="inferred from homology"/>
<evidence type="ECO:0000256" key="1">
    <source>
        <dbReference type="ARBA" id="ARBA00010873"/>
    </source>
</evidence>
<dbReference type="NCBIfam" id="NF041496">
    <property type="entry name" value="MobQ"/>
    <property type="match status" value="1"/>
</dbReference>
<organism evidence="5 6">
    <name type="scientific">Faecalibacterium prausnitzii</name>
    <dbReference type="NCBI Taxonomy" id="853"/>
    <lineage>
        <taxon>Bacteria</taxon>
        <taxon>Bacillati</taxon>
        <taxon>Bacillota</taxon>
        <taxon>Clostridia</taxon>
        <taxon>Eubacteriales</taxon>
        <taxon>Oscillospiraceae</taxon>
        <taxon>Faecalibacterium</taxon>
    </lineage>
</organism>
<dbReference type="InterPro" id="IPR005053">
    <property type="entry name" value="MobA_MobL"/>
</dbReference>
<gene>
    <name evidence="5" type="primary">mobA_2</name>
    <name evidence="5" type="ORF">ERS852582_00654</name>
</gene>
<evidence type="ECO:0000259" key="4">
    <source>
        <dbReference type="Pfam" id="PF03389"/>
    </source>
</evidence>
<comment type="similarity">
    <text evidence="1">Belongs to the MobA/MobL family.</text>
</comment>
<evidence type="ECO:0000313" key="5">
    <source>
        <dbReference type="EMBL" id="CUM81469.1"/>
    </source>
</evidence>
<keyword evidence="5" id="KW-0808">Transferase</keyword>